<dbReference type="InterPro" id="IPR041657">
    <property type="entry name" value="HTH_17"/>
</dbReference>
<sequence length="59" mass="6917">MSRLWTVDDVSDYLGIPVSTLYDWRTRDYGPPAKRVGKYLRYKAEDVTAWFESLDNEVA</sequence>
<proteinExistence type="predicted"/>
<name>A0A934QSS7_9PSEU</name>
<keyword evidence="3" id="KW-1185">Reference proteome</keyword>
<dbReference type="InterPro" id="IPR009061">
    <property type="entry name" value="DNA-bd_dom_put_sf"/>
</dbReference>
<dbReference type="Gene3D" id="1.10.1660.10">
    <property type="match status" value="1"/>
</dbReference>
<dbReference type="SUPFAM" id="SSF46955">
    <property type="entry name" value="Putative DNA-binding domain"/>
    <property type="match status" value="1"/>
</dbReference>
<dbReference type="EMBL" id="JAENJH010000003">
    <property type="protein sequence ID" value="MBK1785976.1"/>
    <property type="molecule type" value="Genomic_DNA"/>
</dbReference>
<dbReference type="AlphaFoldDB" id="A0A934QSS7"/>
<evidence type="ECO:0000259" key="1">
    <source>
        <dbReference type="Pfam" id="PF12728"/>
    </source>
</evidence>
<organism evidence="2 3">
    <name type="scientific">Prauserella cavernicola</name>
    <dbReference type="NCBI Taxonomy" id="2800127"/>
    <lineage>
        <taxon>Bacteria</taxon>
        <taxon>Bacillati</taxon>
        <taxon>Actinomycetota</taxon>
        <taxon>Actinomycetes</taxon>
        <taxon>Pseudonocardiales</taxon>
        <taxon>Pseudonocardiaceae</taxon>
        <taxon>Prauserella</taxon>
    </lineage>
</organism>
<comment type="caution">
    <text evidence="2">The sequence shown here is derived from an EMBL/GenBank/DDBJ whole genome shotgun (WGS) entry which is preliminary data.</text>
</comment>
<feature type="domain" description="Helix-turn-helix" evidence="1">
    <location>
        <begin position="6"/>
        <end position="53"/>
    </location>
</feature>
<accession>A0A934QSS7</accession>
<evidence type="ECO:0000313" key="2">
    <source>
        <dbReference type="EMBL" id="MBK1785976.1"/>
    </source>
</evidence>
<gene>
    <name evidence="2" type="ORF">JHE00_16720</name>
</gene>
<dbReference type="Proteomes" id="UP000635245">
    <property type="component" value="Unassembled WGS sequence"/>
</dbReference>
<evidence type="ECO:0000313" key="3">
    <source>
        <dbReference type="Proteomes" id="UP000635245"/>
    </source>
</evidence>
<reference evidence="2" key="1">
    <citation type="submission" date="2020-12" db="EMBL/GenBank/DDBJ databases">
        <title>Prauserella sp. ASG 168, a novel actinomycete isolated from cave rock.</title>
        <authorList>
            <person name="Suriyachadkun C."/>
        </authorList>
    </citation>
    <scope>NUCLEOTIDE SEQUENCE</scope>
    <source>
        <strain evidence="2">ASG 168</strain>
    </source>
</reference>
<protein>
    <submittedName>
        <fullName evidence="2">Helix-turn-helix domain-containing protein</fullName>
    </submittedName>
</protein>
<dbReference type="Pfam" id="PF12728">
    <property type="entry name" value="HTH_17"/>
    <property type="match status" value="1"/>
</dbReference>